<dbReference type="Proteomes" id="UP000317371">
    <property type="component" value="Unassembled WGS sequence"/>
</dbReference>
<comment type="subcellular location">
    <subcellularLocation>
        <location evidence="1">Cell membrane</location>
        <topology evidence="1">Multi-pass membrane protein</topology>
    </subcellularLocation>
</comment>
<keyword evidence="3" id="KW-1003">Cell membrane</keyword>
<evidence type="ECO:0000313" key="10">
    <source>
        <dbReference type="Proteomes" id="UP000317371"/>
    </source>
</evidence>
<dbReference type="AlphaFoldDB" id="A0A540VAM2"/>
<dbReference type="InterPro" id="IPR007227">
    <property type="entry name" value="Cell_shape_determining_MreD"/>
</dbReference>
<feature type="transmembrane region" description="Helical" evidence="8">
    <location>
        <begin position="37"/>
        <end position="55"/>
    </location>
</feature>
<keyword evidence="7 8" id="KW-0472">Membrane</keyword>
<dbReference type="NCBIfam" id="TIGR03426">
    <property type="entry name" value="shape_MreD"/>
    <property type="match status" value="1"/>
</dbReference>
<feature type="transmembrane region" description="Helical" evidence="8">
    <location>
        <begin position="99"/>
        <end position="123"/>
    </location>
</feature>
<evidence type="ECO:0000256" key="3">
    <source>
        <dbReference type="ARBA" id="ARBA00022475"/>
    </source>
</evidence>
<feature type="transmembrane region" description="Helical" evidence="8">
    <location>
        <begin position="143"/>
        <end position="162"/>
    </location>
</feature>
<dbReference type="Pfam" id="PF04093">
    <property type="entry name" value="MreD"/>
    <property type="match status" value="1"/>
</dbReference>
<keyword evidence="6 8" id="KW-1133">Transmembrane helix</keyword>
<organism evidence="9 10">
    <name type="scientific">Litorilinea aerophila</name>
    <dbReference type="NCBI Taxonomy" id="1204385"/>
    <lineage>
        <taxon>Bacteria</taxon>
        <taxon>Bacillati</taxon>
        <taxon>Chloroflexota</taxon>
        <taxon>Caldilineae</taxon>
        <taxon>Caldilineales</taxon>
        <taxon>Caldilineaceae</taxon>
        <taxon>Litorilinea</taxon>
    </lineage>
</organism>
<accession>A0A540VAM2</accession>
<evidence type="ECO:0000313" key="9">
    <source>
        <dbReference type="EMBL" id="TQE93809.1"/>
    </source>
</evidence>
<proteinExistence type="inferred from homology"/>
<keyword evidence="4 8" id="KW-0812">Transmembrane</keyword>
<dbReference type="RefSeq" id="WP_141611838.1">
    <property type="nucleotide sequence ID" value="NZ_VIGC02000032.1"/>
</dbReference>
<comment type="caution">
    <text evidence="9">The sequence shown here is derived from an EMBL/GenBank/DDBJ whole genome shotgun (WGS) entry which is preliminary data.</text>
</comment>
<protein>
    <submittedName>
        <fullName evidence="9">Rod shape-determining protein MreD</fullName>
    </submittedName>
</protein>
<evidence type="ECO:0000256" key="7">
    <source>
        <dbReference type="ARBA" id="ARBA00023136"/>
    </source>
</evidence>
<comment type="similarity">
    <text evidence="2">Belongs to the MreD family.</text>
</comment>
<dbReference type="InParanoid" id="A0A540VAM2"/>
<dbReference type="GO" id="GO:0005886">
    <property type="term" value="C:plasma membrane"/>
    <property type="evidence" value="ECO:0007669"/>
    <property type="project" value="UniProtKB-SubCell"/>
</dbReference>
<evidence type="ECO:0000256" key="4">
    <source>
        <dbReference type="ARBA" id="ARBA00022692"/>
    </source>
</evidence>
<keyword evidence="10" id="KW-1185">Reference proteome</keyword>
<feature type="transmembrane region" description="Helical" evidence="8">
    <location>
        <begin position="67"/>
        <end position="87"/>
    </location>
</feature>
<dbReference type="OrthoDB" id="159746at2"/>
<evidence type="ECO:0000256" key="8">
    <source>
        <dbReference type="SAM" id="Phobius"/>
    </source>
</evidence>
<evidence type="ECO:0000256" key="6">
    <source>
        <dbReference type="ARBA" id="ARBA00022989"/>
    </source>
</evidence>
<evidence type="ECO:0000256" key="1">
    <source>
        <dbReference type="ARBA" id="ARBA00004651"/>
    </source>
</evidence>
<feature type="transmembrane region" description="Helical" evidence="8">
    <location>
        <begin position="6"/>
        <end position="25"/>
    </location>
</feature>
<dbReference type="EMBL" id="VIGC01000032">
    <property type="protein sequence ID" value="TQE93809.1"/>
    <property type="molecule type" value="Genomic_DNA"/>
</dbReference>
<evidence type="ECO:0000256" key="5">
    <source>
        <dbReference type="ARBA" id="ARBA00022960"/>
    </source>
</evidence>
<sequence length="171" mass="18520">MNRGALYYLMIPLLVVAGLFQSSAAPHISIRGIKPDLVLLVVLVGTLLYGHRPGITWAFIGGIILDLFSGGPMGSSSLSLMLAALVAGMGHRTLSRFNLFVPLGACLLGTLVYATAYLSILGLLRSFNLANYYLPFWTTLQHVVAPAMLYNATLMLLLLPFLNRVPESQDL</sequence>
<dbReference type="GO" id="GO:0008360">
    <property type="term" value="P:regulation of cell shape"/>
    <property type="evidence" value="ECO:0007669"/>
    <property type="project" value="UniProtKB-KW"/>
</dbReference>
<gene>
    <name evidence="9" type="primary">mreD</name>
    <name evidence="9" type="ORF">FKZ61_19480</name>
</gene>
<reference evidence="9 10" key="1">
    <citation type="submission" date="2019-06" db="EMBL/GenBank/DDBJ databases">
        <title>Genome sequence of Litorilinea aerophila BAA-2444.</title>
        <authorList>
            <person name="Maclea K.S."/>
            <person name="Maurais E.G."/>
            <person name="Iannazzi L.C."/>
        </authorList>
    </citation>
    <scope>NUCLEOTIDE SEQUENCE [LARGE SCALE GENOMIC DNA]</scope>
    <source>
        <strain evidence="9 10">ATCC BAA-2444</strain>
    </source>
</reference>
<name>A0A540VAM2_9CHLR</name>
<evidence type="ECO:0000256" key="2">
    <source>
        <dbReference type="ARBA" id="ARBA00007776"/>
    </source>
</evidence>
<keyword evidence="5" id="KW-0133">Cell shape</keyword>